<keyword evidence="2" id="KW-1185">Reference proteome</keyword>
<dbReference type="AlphaFoldDB" id="A0A7R8UI39"/>
<reference evidence="1 2" key="1">
    <citation type="submission" date="2020-11" db="EMBL/GenBank/DDBJ databases">
        <authorList>
            <person name="Wallbank WR R."/>
            <person name="Pardo Diaz C."/>
            <person name="Kozak K."/>
            <person name="Martin S."/>
            <person name="Jiggins C."/>
            <person name="Moest M."/>
            <person name="Warren A I."/>
            <person name="Generalovic N T."/>
            <person name="Byers J.R.P. K."/>
            <person name="Montejo-Kovacevich G."/>
            <person name="Yen C E."/>
        </authorList>
    </citation>
    <scope>NUCLEOTIDE SEQUENCE [LARGE SCALE GENOMIC DNA]</scope>
</reference>
<dbReference type="EMBL" id="LR899010">
    <property type="protein sequence ID" value="CAD7080979.1"/>
    <property type="molecule type" value="Genomic_DNA"/>
</dbReference>
<proteinExistence type="predicted"/>
<gene>
    <name evidence="1" type="ORF">HERILL_LOCUS4106</name>
</gene>
<accession>A0A7R8UI39</accession>
<evidence type="ECO:0000313" key="2">
    <source>
        <dbReference type="Proteomes" id="UP000594454"/>
    </source>
</evidence>
<dbReference type="Proteomes" id="UP000594454">
    <property type="component" value="Chromosome 2"/>
</dbReference>
<dbReference type="InParanoid" id="A0A7R8UI39"/>
<evidence type="ECO:0000313" key="1">
    <source>
        <dbReference type="EMBL" id="CAD7080979.1"/>
    </source>
</evidence>
<organism evidence="1 2">
    <name type="scientific">Hermetia illucens</name>
    <name type="common">Black soldier fly</name>
    <dbReference type="NCBI Taxonomy" id="343691"/>
    <lineage>
        <taxon>Eukaryota</taxon>
        <taxon>Metazoa</taxon>
        <taxon>Ecdysozoa</taxon>
        <taxon>Arthropoda</taxon>
        <taxon>Hexapoda</taxon>
        <taxon>Insecta</taxon>
        <taxon>Pterygota</taxon>
        <taxon>Neoptera</taxon>
        <taxon>Endopterygota</taxon>
        <taxon>Diptera</taxon>
        <taxon>Brachycera</taxon>
        <taxon>Stratiomyomorpha</taxon>
        <taxon>Stratiomyidae</taxon>
        <taxon>Hermetiinae</taxon>
        <taxon>Hermetia</taxon>
    </lineage>
</organism>
<sequence length="83" mass="9426">MNSAAEELATSSCPSCQRFAQRPKQQHRASTPSQRTTSCWREFVSSVCLRFRGIPRVAEIGFGINHSLEVVVRCTDIRYMYGK</sequence>
<name>A0A7R8UI39_HERIL</name>
<protein>
    <submittedName>
        <fullName evidence="1">Uncharacterized protein</fullName>
    </submittedName>
</protein>